<proteinExistence type="predicted"/>
<feature type="non-terminal residue" evidence="2">
    <location>
        <position position="51"/>
    </location>
</feature>
<feature type="signal peptide" evidence="1">
    <location>
        <begin position="1"/>
        <end position="20"/>
    </location>
</feature>
<sequence length="51" mass="6236">MVLFWRQFAALFWKNWIVLSKHPFLNILRCFLSQWHTGTSSYSHSPWPRIT</sequence>
<name>A0AAD7F9L4_MYCRO</name>
<keyword evidence="3" id="KW-1185">Reference proteome</keyword>
<dbReference type="EMBL" id="JARKIE010001146">
    <property type="protein sequence ID" value="KAJ7605597.1"/>
    <property type="molecule type" value="Genomic_DNA"/>
</dbReference>
<evidence type="ECO:0000256" key="1">
    <source>
        <dbReference type="SAM" id="SignalP"/>
    </source>
</evidence>
<organism evidence="2 3">
    <name type="scientific">Mycena rosella</name>
    <name type="common">Pink bonnet</name>
    <name type="synonym">Agaricus rosellus</name>
    <dbReference type="NCBI Taxonomy" id="1033263"/>
    <lineage>
        <taxon>Eukaryota</taxon>
        <taxon>Fungi</taxon>
        <taxon>Dikarya</taxon>
        <taxon>Basidiomycota</taxon>
        <taxon>Agaricomycotina</taxon>
        <taxon>Agaricomycetes</taxon>
        <taxon>Agaricomycetidae</taxon>
        <taxon>Agaricales</taxon>
        <taxon>Marasmiineae</taxon>
        <taxon>Mycenaceae</taxon>
        <taxon>Mycena</taxon>
    </lineage>
</organism>
<gene>
    <name evidence="2" type="ORF">B0H17DRAFT_1120176</name>
</gene>
<protein>
    <submittedName>
        <fullName evidence="2">Uncharacterized protein</fullName>
    </submittedName>
</protein>
<keyword evidence="1" id="KW-0732">Signal</keyword>
<comment type="caution">
    <text evidence="2">The sequence shown here is derived from an EMBL/GenBank/DDBJ whole genome shotgun (WGS) entry which is preliminary data.</text>
</comment>
<reference evidence="2" key="1">
    <citation type="submission" date="2023-03" db="EMBL/GenBank/DDBJ databases">
        <title>Massive genome expansion in bonnet fungi (Mycena s.s.) driven by repeated elements and novel gene families across ecological guilds.</title>
        <authorList>
            <consortium name="Lawrence Berkeley National Laboratory"/>
            <person name="Harder C.B."/>
            <person name="Miyauchi S."/>
            <person name="Viragh M."/>
            <person name="Kuo A."/>
            <person name="Thoen E."/>
            <person name="Andreopoulos B."/>
            <person name="Lu D."/>
            <person name="Skrede I."/>
            <person name="Drula E."/>
            <person name="Henrissat B."/>
            <person name="Morin E."/>
            <person name="Kohler A."/>
            <person name="Barry K."/>
            <person name="LaButti K."/>
            <person name="Morin E."/>
            <person name="Salamov A."/>
            <person name="Lipzen A."/>
            <person name="Mereny Z."/>
            <person name="Hegedus B."/>
            <person name="Baldrian P."/>
            <person name="Stursova M."/>
            <person name="Weitz H."/>
            <person name="Taylor A."/>
            <person name="Grigoriev I.V."/>
            <person name="Nagy L.G."/>
            <person name="Martin F."/>
            <person name="Kauserud H."/>
        </authorList>
    </citation>
    <scope>NUCLEOTIDE SEQUENCE</scope>
    <source>
        <strain evidence="2">CBHHK067</strain>
    </source>
</reference>
<evidence type="ECO:0000313" key="2">
    <source>
        <dbReference type="EMBL" id="KAJ7605597.1"/>
    </source>
</evidence>
<evidence type="ECO:0000313" key="3">
    <source>
        <dbReference type="Proteomes" id="UP001221757"/>
    </source>
</evidence>
<accession>A0AAD7F9L4</accession>
<dbReference type="Proteomes" id="UP001221757">
    <property type="component" value="Unassembled WGS sequence"/>
</dbReference>
<feature type="chain" id="PRO_5042141596" evidence="1">
    <location>
        <begin position="21"/>
        <end position="51"/>
    </location>
</feature>
<dbReference type="AlphaFoldDB" id="A0AAD7F9L4"/>